<proteinExistence type="predicted"/>
<evidence type="ECO:0008006" key="3">
    <source>
        <dbReference type="Google" id="ProtNLM"/>
    </source>
</evidence>
<protein>
    <recommendedName>
        <fullName evidence="3">Lipoprotein</fullName>
    </recommendedName>
</protein>
<keyword evidence="2" id="KW-1185">Reference proteome</keyword>
<dbReference type="EMBL" id="FTNK01000031">
    <property type="protein sequence ID" value="SIR67636.1"/>
    <property type="molecule type" value="Genomic_DNA"/>
</dbReference>
<organism evidence="1 2">
    <name type="scientific">Paenibacillus macquariensis</name>
    <dbReference type="NCBI Taxonomy" id="948756"/>
    <lineage>
        <taxon>Bacteria</taxon>
        <taxon>Bacillati</taxon>
        <taxon>Bacillota</taxon>
        <taxon>Bacilli</taxon>
        <taxon>Bacillales</taxon>
        <taxon>Paenibacillaceae</taxon>
        <taxon>Paenibacillus</taxon>
    </lineage>
</organism>
<name>A0ABY1KDT0_9BACL</name>
<dbReference type="PROSITE" id="PS51257">
    <property type="entry name" value="PROKAR_LIPOPROTEIN"/>
    <property type="match status" value="1"/>
</dbReference>
<evidence type="ECO:0000313" key="2">
    <source>
        <dbReference type="Proteomes" id="UP000186666"/>
    </source>
</evidence>
<dbReference type="RefSeq" id="WP_068592668.1">
    <property type="nucleotide sequence ID" value="NZ_FTNK01000031.1"/>
</dbReference>
<dbReference type="Proteomes" id="UP000186666">
    <property type="component" value="Unassembled WGS sequence"/>
</dbReference>
<accession>A0ABY1KDT0</accession>
<evidence type="ECO:0000313" key="1">
    <source>
        <dbReference type="EMBL" id="SIR67636.1"/>
    </source>
</evidence>
<gene>
    <name evidence="1" type="ORF">SAMN05421578_13121</name>
</gene>
<comment type="caution">
    <text evidence="1">The sequence shown here is derived from an EMBL/GenBank/DDBJ whole genome shotgun (WGS) entry which is preliminary data.</text>
</comment>
<reference evidence="1 2" key="1">
    <citation type="submission" date="2017-01" db="EMBL/GenBank/DDBJ databases">
        <authorList>
            <person name="Varghese N."/>
            <person name="Submissions S."/>
        </authorList>
    </citation>
    <scope>NUCLEOTIDE SEQUENCE [LARGE SCALE GENOMIC DNA]</scope>
    <source>
        <strain evidence="1 2">ATCC 23464</strain>
    </source>
</reference>
<sequence length="163" mass="18608">MKRFLLGIVISLLSISGCDHRMPEEMPEDFNFSISFGYGEVNKNEINTYNNSVTKDLIMKGTAKADFSFSQDEMQSIYKKMKEINIMRINEFSQQGNCAKTPSNTDSWKITINSETKTFSWTDQHCSVSNDEKLLLDLRTYIQQIVNGKDAYKALPEAEGGYD</sequence>